<dbReference type="EMBL" id="KZ503309">
    <property type="protein sequence ID" value="PKU65776.1"/>
    <property type="molecule type" value="Genomic_DNA"/>
</dbReference>
<dbReference type="PANTHER" id="PTHR33067">
    <property type="entry name" value="RNA-DIRECTED DNA POLYMERASE-RELATED"/>
    <property type="match status" value="1"/>
</dbReference>
<evidence type="ECO:0000313" key="2">
    <source>
        <dbReference type="Proteomes" id="UP000233837"/>
    </source>
</evidence>
<dbReference type="Proteomes" id="UP000233837">
    <property type="component" value="Unassembled WGS sequence"/>
</dbReference>
<evidence type="ECO:0000313" key="1">
    <source>
        <dbReference type="EMBL" id="PKU65776.1"/>
    </source>
</evidence>
<organism evidence="1 2">
    <name type="scientific">Dendrobium catenatum</name>
    <dbReference type="NCBI Taxonomy" id="906689"/>
    <lineage>
        <taxon>Eukaryota</taxon>
        <taxon>Viridiplantae</taxon>
        <taxon>Streptophyta</taxon>
        <taxon>Embryophyta</taxon>
        <taxon>Tracheophyta</taxon>
        <taxon>Spermatophyta</taxon>
        <taxon>Magnoliopsida</taxon>
        <taxon>Liliopsida</taxon>
        <taxon>Asparagales</taxon>
        <taxon>Orchidaceae</taxon>
        <taxon>Epidendroideae</taxon>
        <taxon>Malaxideae</taxon>
        <taxon>Dendrobiinae</taxon>
        <taxon>Dendrobium</taxon>
    </lineage>
</organism>
<reference evidence="1 2" key="2">
    <citation type="journal article" date="2017" name="Nature">
        <title>The Apostasia genome and the evolution of orchids.</title>
        <authorList>
            <person name="Zhang G.Q."/>
            <person name="Liu K.W."/>
            <person name="Li Z."/>
            <person name="Lohaus R."/>
            <person name="Hsiao Y.Y."/>
            <person name="Niu S.C."/>
            <person name="Wang J.Y."/>
            <person name="Lin Y.C."/>
            <person name="Xu Q."/>
            <person name="Chen L.J."/>
            <person name="Yoshida K."/>
            <person name="Fujiwara S."/>
            <person name="Wang Z.W."/>
            <person name="Zhang Y.Q."/>
            <person name="Mitsuda N."/>
            <person name="Wang M."/>
            <person name="Liu G.H."/>
            <person name="Pecoraro L."/>
            <person name="Huang H.X."/>
            <person name="Xiao X.J."/>
            <person name="Lin M."/>
            <person name="Wu X.Y."/>
            <person name="Wu W.L."/>
            <person name="Chen Y.Y."/>
            <person name="Chang S.B."/>
            <person name="Sakamoto S."/>
            <person name="Ohme-Takagi M."/>
            <person name="Yagi M."/>
            <person name="Zeng S.J."/>
            <person name="Shen C.Y."/>
            <person name="Yeh C.M."/>
            <person name="Luo Y.B."/>
            <person name="Tsai W.C."/>
            <person name="Van de Peer Y."/>
            <person name="Liu Z.J."/>
        </authorList>
    </citation>
    <scope>NUCLEOTIDE SEQUENCE [LARGE SCALE GENOMIC DNA]</scope>
    <source>
        <tissue evidence="1">The whole plant</tissue>
    </source>
</reference>
<keyword evidence="2" id="KW-1185">Reference proteome</keyword>
<name>A0A2I0VQU4_9ASPA</name>
<dbReference type="PANTHER" id="PTHR33067:SF9">
    <property type="entry name" value="RNA-DIRECTED DNA POLYMERASE"/>
    <property type="match status" value="1"/>
</dbReference>
<dbReference type="AlphaFoldDB" id="A0A2I0VQU4"/>
<gene>
    <name evidence="1" type="ORF">MA16_Dca024077</name>
</gene>
<sequence>MKNDREIPFILGSHFLATGKAKIDLQKGELTVRIYDQKVTIDVLKFIKFPQKRKEDCFIVDLEDVLAEYLNEKLLEGEVIKKDEDLQE</sequence>
<protein>
    <submittedName>
        <fullName evidence="1">Uncharacterized protein</fullName>
    </submittedName>
</protein>
<accession>A0A2I0VQU4</accession>
<proteinExistence type="predicted"/>
<reference evidence="1 2" key="1">
    <citation type="journal article" date="2016" name="Sci. Rep.">
        <title>The Dendrobium catenatum Lindl. genome sequence provides insights into polysaccharide synthase, floral development and adaptive evolution.</title>
        <authorList>
            <person name="Zhang G.Q."/>
            <person name="Xu Q."/>
            <person name="Bian C."/>
            <person name="Tsai W.C."/>
            <person name="Yeh C.M."/>
            <person name="Liu K.W."/>
            <person name="Yoshida K."/>
            <person name="Zhang L.S."/>
            <person name="Chang S.B."/>
            <person name="Chen F."/>
            <person name="Shi Y."/>
            <person name="Su Y.Y."/>
            <person name="Zhang Y.Q."/>
            <person name="Chen L.J."/>
            <person name="Yin Y."/>
            <person name="Lin M."/>
            <person name="Huang H."/>
            <person name="Deng H."/>
            <person name="Wang Z.W."/>
            <person name="Zhu S.L."/>
            <person name="Zhao X."/>
            <person name="Deng C."/>
            <person name="Niu S.C."/>
            <person name="Huang J."/>
            <person name="Wang M."/>
            <person name="Liu G.H."/>
            <person name="Yang H.J."/>
            <person name="Xiao X.J."/>
            <person name="Hsiao Y.Y."/>
            <person name="Wu W.L."/>
            <person name="Chen Y.Y."/>
            <person name="Mitsuda N."/>
            <person name="Ohme-Takagi M."/>
            <person name="Luo Y.B."/>
            <person name="Van de Peer Y."/>
            <person name="Liu Z.J."/>
        </authorList>
    </citation>
    <scope>NUCLEOTIDE SEQUENCE [LARGE SCALE GENOMIC DNA]</scope>
    <source>
        <tissue evidence="1">The whole plant</tissue>
    </source>
</reference>